<dbReference type="HAMAP" id="MF_00758">
    <property type="entry name" value="UPF0301"/>
    <property type="match status" value="1"/>
</dbReference>
<protein>
    <recommendedName>
        <fullName evidence="2">UPF0301 protein GP2143_16381</fullName>
    </recommendedName>
</protein>
<comment type="similarity">
    <text evidence="1 2">Belongs to the UPF0301 (AlgH) family.</text>
</comment>
<evidence type="ECO:0000256" key="1">
    <source>
        <dbReference type="ARBA" id="ARBA00009600"/>
    </source>
</evidence>
<dbReference type="GO" id="GO:0005829">
    <property type="term" value="C:cytosol"/>
    <property type="evidence" value="ECO:0007669"/>
    <property type="project" value="TreeGrafter"/>
</dbReference>
<dbReference type="SUPFAM" id="SSF143456">
    <property type="entry name" value="VC0467-like"/>
    <property type="match status" value="1"/>
</dbReference>
<organism evidence="3 4">
    <name type="scientific">marine gamma proteobacterium HTCC2143</name>
    <dbReference type="NCBI Taxonomy" id="247633"/>
    <lineage>
        <taxon>Bacteria</taxon>
        <taxon>Pseudomonadati</taxon>
        <taxon>Pseudomonadota</taxon>
        <taxon>Gammaproteobacteria</taxon>
        <taxon>Cellvibrionales</taxon>
        <taxon>Spongiibacteraceae</taxon>
        <taxon>BD1-7 clade</taxon>
    </lineage>
</organism>
<dbReference type="STRING" id="247633.GP2143_16381"/>
<dbReference type="eggNOG" id="COG1678">
    <property type="taxonomic scope" value="Bacteria"/>
</dbReference>
<sequence>MDILTTSSSLKDHFLIALPALSDGIFANSITYICEHNEYGAMGIVINHPLDLSLGDVFHQLDIENVSRDHSGQILSGGPVHMNRGFILHRRTDDKWDSTVHVSDQIALTTSQDILSAIAHDQGPCDSLVALGYAGWEAGQLEQELGENAWLTLPADSHIMFNTPIDQKAAAAVAKIGVDLALISPLAGHA</sequence>
<evidence type="ECO:0000256" key="2">
    <source>
        <dbReference type="HAMAP-Rule" id="MF_00758"/>
    </source>
</evidence>
<evidence type="ECO:0000313" key="3">
    <source>
        <dbReference type="EMBL" id="EAW32850.1"/>
    </source>
</evidence>
<dbReference type="NCBIfam" id="NF001266">
    <property type="entry name" value="PRK00228.1-1"/>
    <property type="match status" value="1"/>
</dbReference>
<proteinExistence type="inferred from homology"/>
<dbReference type="InterPro" id="IPR003774">
    <property type="entry name" value="AlgH-like"/>
</dbReference>
<accession>A0Y9P6</accession>
<gene>
    <name evidence="3" type="ORF">GP2143_16381</name>
</gene>
<evidence type="ECO:0000313" key="4">
    <source>
        <dbReference type="Proteomes" id="UP000004931"/>
    </source>
</evidence>
<dbReference type="PANTHER" id="PTHR30327">
    <property type="entry name" value="UNCHARACTERIZED PROTEIN YQGE"/>
    <property type="match status" value="1"/>
</dbReference>
<reference evidence="3 4" key="1">
    <citation type="journal article" date="2010" name="J. Bacteriol.">
        <title>Genome sequence of the oligotrophic marine Gammaproteobacterium HTCC2143, isolated from the Oregon Coast.</title>
        <authorList>
            <person name="Oh H.M."/>
            <person name="Kang I."/>
            <person name="Ferriera S."/>
            <person name="Giovannoni S.J."/>
            <person name="Cho J.C."/>
        </authorList>
    </citation>
    <scope>NUCLEOTIDE SEQUENCE [LARGE SCALE GENOMIC DNA]</scope>
    <source>
        <strain evidence="3 4">HTCC2143</strain>
    </source>
</reference>
<keyword evidence="4" id="KW-1185">Reference proteome</keyword>
<name>A0Y9P6_9GAMM</name>
<dbReference type="EMBL" id="AAVT01000001">
    <property type="protein sequence ID" value="EAW32850.1"/>
    <property type="molecule type" value="Genomic_DNA"/>
</dbReference>
<dbReference type="AlphaFoldDB" id="A0Y9P6"/>
<dbReference type="Gene3D" id="3.40.1740.10">
    <property type="entry name" value="VC0467-like"/>
    <property type="match status" value="1"/>
</dbReference>
<dbReference type="PANTHER" id="PTHR30327:SF1">
    <property type="entry name" value="UPF0301 PROTEIN YQGE"/>
    <property type="match status" value="1"/>
</dbReference>
<dbReference type="Pfam" id="PF02622">
    <property type="entry name" value="DUF179"/>
    <property type="match status" value="1"/>
</dbReference>
<comment type="caution">
    <text evidence="3">The sequence shown here is derived from an EMBL/GenBank/DDBJ whole genome shotgun (WGS) entry which is preliminary data.</text>
</comment>
<dbReference type="OrthoDB" id="9807486at2"/>
<dbReference type="Proteomes" id="UP000004931">
    <property type="component" value="Unassembled WGS sequence"/>
</dbReference>